<dbReference type="InterPro" id="IPR007060">
    <property type="entry name" value="FtsL/DivIC"/>
</dbReference>
<feature type="transmembrane region" description="Helical" evidence="1">
    <location>
        <begin position="6"/>
        <end position="24"/>
    </location>
</feature>
<keyword evidence="1" id="KW-0812">Transmembrane</keyword>
<name>A0A1G1ZLV1_9BACT</name>
<evidence type="ECO:0000313" key="2">
    <source>
        <dbReference type="EMBL" id="OGY65534.1"/>
    </source>
</evidence>
<protein>
    <recommendedName>
        <fullName evidence="4">Septum formation initiator</fullName>
    </recommendedName>
</protein>
<evidence type="ECO:0000256" key="1">
    <source>
        <dbReference type="SAM" id="Phobius"/>
    </source>
</evidence>
<dbReference type="Proteomes" id="UP000177942">
    <property type="component" value="Unassembled WGS sequence"/>
</dbReference>
<dbReference type="STRING" id="1798407.A3A16_01570"/>
<reference evidence="2 3" key="1">
    <citation type="journal article" date="2016" name="Nat. Commun.">
        <title>Thousands of microbial genomes shed light on interconnected biogeochemical processes in an aquifer system.</title>
        <authorList>
            <person name="Anantharaman K."/>
            <person name="Brown C.T."/>
            <person name="Hug L.A."/>
            <person name="Sharon I."/>
            <person name="Castelle C.J."/>
            <person name="Probst A.J."/>
            <person name="Thomas B.C."/>
            <person name="Singh A."/>
            <person name="Wilkins M.J."/>
            <person name="Karaoz U."/>
            <person name="Brodie E.L."/>
            <person name="Williams K.H."/>
            <person name="Hubbard S.S."/>
            <person name="Banfield J.F."/>
        </authorList>
    </citation>
    <scope>NUCLEOTIDE SEQUENCE [LARGE SCALE GENOMIC DNA]</scope>
</reference>
<proteinExistence type="predicted"/>
<dbReference type="Pfam" id="PF04977">
    <property type="entry name" value="DivIC"/>
    <property type="match status" value="1"/>
</dbReference>
<evidence type="ECO:0008006" key="4">
    <source>
        <dbReference type="Google" id="ProtNLM"/>
    </source>
</evidence>
<dbReference type="EMBL" id="MHJJ01000008">
    <property type="protein sequence ID" value="OGY65534.1"/>
    <property type="molecule type" value="Genomic_DNA"/>
</dbReference>
<keyword evidence="1" id="KW-1133">Transmembrane helix</keyword>
<comment type="caution">
    <text evidence="2">The sequence shown here is derived from an EMBL/GenBank/DDBJ whole genome shotgun (WGS) entry which is preliminary data.</text>
</comment>
<keyword evidence="1" id="KW-0472">Membrane</keyword>
<evidence type="ECO:0000313" key="3">
    <source>
        <dbReference type="Proteomes" id="UP000177942"/>
    </source>
</evidence>
<accession>A0A1G1ZLV1</accession>
<sequence>MKLVTAAVLVIIFAILGFQLYRLYAQQLKMRKDSSGVIAQVEKLAKENENLQADIVYFSDPKNLEKELRSKFNYVKPGEKLIILIPKE</sequence>
<organism evidence="2 3">
    <name type="scientific">Candidatus Harrisonbacteria bacterium RIFCSPLOWO2_01_FULL_44_18</name>
    <dbReference type="NCBI Taxonomy" id="1798407"/>
    <lineage>
        <taxon>Bacteria</taxon>
        <taxon>Candidatus Harrisoniibacteriota</taxon>
    </lineage>
</organism>
<gene>
    <name evidence="2" type="ORF">A3A16_01570</name>
</gene>
<dbReference type="AlphaFoldDB" id="A0A1G1ZLV1"/>